<keyword evidence="4 5" id="KW-0472">Membrane</keyword>
<name>A0A426QG91_9GAMM</name>
<dbReference type="EMBL" id="QZMU01000001">
    <property type="protein sequence ID" value="RRQ20767.1"/>
    <property type="molecule type" value="Genomic_DNA"/>
</dbReference>
<keyword evidence="7" id="KW-1185">Reference proteome</keyword>
<gene>
    <name evidence="6" type="ORF">D6C00_01435</name>
</gene>
<comment type="subcellular location">
    <subcellularLocation>
        <location evidence="1">Membrane</location>
        <topology evidence="1">Multi-pass membrane protein</topology>
    </subcellularLocation>
</comment>
<dbReference type="GO" id="GO:0016020">
    <property type="term" value="C:membrane"/>
    <property type="evidence" value="ECO:0007669"/>
    <property type="project" value="UniProtKB-SubCell"/>
</dbReference>
<comment type="caution">
    <text evidence="6">The sequence shown here is derived from an EMBL/GenBank/DDBJ whole genome shotgun (WGS) entry which is preliminary data.</text>
</comment>
<feature type="transmembrane region" description="Helical" evidence="5">
    <location>
        <begin position="193"/>
        <end position="214"/>
    </location>
</feature>
<accession>A0A426QG91</accession>
<dbReference type="PANTHER" id="PTHR11040">
    <property type="entry name" value="ZINC/IRON TRANSPORTER"/>
    <property type="match status" value="1"/>
</dbReference>
<sequence>MDSTFWTALTTSTLAALVTSLGIYTIRRYAAWGHRNTTYFICFAAGVLISASFLHIIPKSFAMNPAAPFWLLTGFLGLHLFNRFITAFVCERDPERKDYAIGIVPMLGIGLHSFIDGFIYSITFTVSILTGYLATLGMVLHEFPEGIITYLLLVRGGIAERRAMFLAFLAAAATTPLGMLLSYPFISAIDRDMLGALLSLSAGALVYVGATHLLPRAEQEHRRYSLVALAGGVCVALIIVASKA</sequence>
<feature type="transmembrane region" description="Helical" evidence="5">
    <location>
        <begin position="6"/>
        <end position="26"/>
    </location>
</feature>
<feature type="transmembrane region" description="Helical" evidence="5">
    <location>
        <begin position="38"/>
        <end position="57"/>
    </location>
</feature>
<evidence type="ECO:0000256" key="4">
    <source>
        <dbReference type="ARBA" id="ARBA00023136"/>
    </source>
</evidence>
<evidence type="ECO:0000256" key="5">
    <source>
        <dbReference type="SAM" id="Phobius"/>
    </source>
</evidence>
<organism evidence="6 7">
    <name type="scientific">Thiohalobacter thiocyanaticus</name>
    <dbReference type="NCBI Taxonomy" id="585455"/>
    <lineage>
        <taxon>Bacteria</taxon>
        <taxon>Pseudomonadati</taxon>
        <taxon>Pseudomonadota</taxon>
        <taxon>Gammaproteobacteria</taxon>
        <taxon>Thiohalobacterales</taxon>
        <taxon>Thiohalobacteraceae</taxon>
        <taxon>Thiohalobacter</taxon>
    </lineage>
</organism>
<dbReference type="RefSeq" id="WP_125179983.1">
    <property type="nucleotide sequence ID" value="NZ_QZMU01000001.1"/>
</dbReference>
<dbReference type="OrthoDB" id="9806593at2"/>
<feature type="transmembrane region" description="Helical" evidence="5">
    <location>
        <begin position="226"/>
        <end position="242"/>
    </location>
</feature>
<dbReference type="AlphaFoldDB" id="A0A426QG91"/>
<feature type="transmembrane region" description="Helical" evidence="5">
    <location>
        <begin position="69"/>
        <end position="90"/>
    </location>
</feature>
<dbReference type="Proteomes" id="UP000287798">
    <property type="component" value="Unassembled WGS sequence"/>
</dbReference>
<evidence type="ECO:0000313" key="7">
    <source>
        <dbReference type="Proteomes" id="UP000287798"/>
    </source>
</evidence>
<evidence type="ECO:0000256" key="1">
    <source>
        <dbReference type="ARBA" id="ARBA00004141"/>
    </source>
</evidence>
<reference evidence="6 7" key="1">
    <citation type="journal article" date="2010" name="Int. J. Syst. Evol. Microbiol.">
        <title>Thiohalobacter thiocyanaticus gen. nov., sp. nov., a moderately halophilic, sulfur-oxidizing gammaproteobacterium from hypersaline lakes, that utilizes thiocyanate.</title>
        <authorList>
            <person name="Sorokin D.Y."/>
            <person name="Kovaleva O.L."/>
            <person name="Tourova T.P."/>
            <person name="Muyzer G."/>
        </authorList>
    </citation>
    <scope>NUCLEOTIDE SEQUENCE [LARGE SCALE GENOMIC DNA]</scope>
    <source>
        <strain evidence="6 7">Hrh1</strain>
    </source>
</reference>
<keyword evidence="3 5" id="KW-1133">Transmembrane helix</keyword>
<evidence type="ECO:0000256" key="3">
    <source>
        <dbReference type="ARBA" id="ARBA00022989"/>
    </source>
</evidence>
<dbReference type="Pfam" id="PF02535">
    <property type="entry name" value="Zip"/>
    <property type="match status" value="1"/>
</dbReference>
<evidence type="ECO:0000313" key="6">
    <source>
        <dbReference type="EMBL" id="RRQ20767.1"/>
    </source>
</evidence>
<dbReference type="GO" id="GO:0005385">
    <property type="term" value="F:zinc ion transmembrane transporter activity"/>
    <property type="evidence" value="ECO:0007669"/>
    <property type="project" value="TreeGrafter"/>
</dbReference>
<feature type="transmembrane region" description="Helical" evidence="5">
    <location>
        <begin position="99"/>
        <end position="120"/>
    </location>
</feature>
<feature type="transmembrane region" description="Helical" evidence="5">
    <location>
        <begin position="132"/>
        <end position="153"/>
    </location>
</feature>
<dbReference type="InterPro" id="IPR003689">
    <property type="entry name" value="ZIP"/>
</dbReference>
<feature type="transmembrane region" description="Helical" evidence="5">
    <location>
        <begin position="165"/>
        <end position="187"/>
    </location>
</feature>
<protein>
    <submittedName>
        <fullName evidence="6">ZIP family metal transporter</fullName>
    </submittedName>
</protein>
<keyword evidence="2 5" id="KW-0812">Transmembrane</keyword>
<proteinExistence type="predicted"/>
<evidence type="ECO:0000256" key="2">
    <source>
        <dbReference type="ARBA" id="ARBA00022692"/>
    </source>
</evidence>